<keyword evidence="18" id="KW-0233">DNA recombination</keyword>
<keyword evidence="6" id="KW-0540">Nuclease</keyword>
<dbReference type="EMBL" id="LAVV01009371">
    <property type="protein sequence ID" value="KNZ50695.1"/>
    <property type="molecule type" value="Genomic_DNA"/>
</dbReference>
<feature type="domain" description="Integrase catalytic" evidence="21">
    <location>
        <begin position="146"/>
        <end position="262"/>
    </location>
</feature>
<evidence type="ECO:0000256" key="18">
    <source>
        <dbReference type="ARBA" id="ARBA00023172"/>
    </source>
</evidence>
<dbReference type="PROSITE" id="PS50994">
    <property type="entry name" value="INTEGRASE"/>
    <property type="match status" value="1"/>
</dbReference>
<keyword evidence="5" id="KW-0548">Nucleotidyltransferase</keyword>
<dbReference type="GO" id="GO:0003964">
    <property type="term" value="F:RNA-directed DNA polymerase activity"/>
    <property type="evidence" value="ECO:0007669"/>
    <property type="project" value="UniProtKB-KW"/>
</dbReference>
<protein>
    <recommendedName>
        <fullName evidence="21">Integrase catalytic domain-containing protein</fullName>
    </recommendedName>
</protein>
<evidence type="ECO:0000256" key="6">
    <source>
        <dbReference type="ARBA" id="ARBA00022722"/>
    </source>
</evidence>
<evidence type="ECO:0000256" key="9">
    <source>
        <dbReference type="ARBA" id="ARBA00022759"/>
    </source>
</evidence>
<dbReference type="GO" id="GO:0005634">
    <property type="term" value="C:nucleus"/>
    <property type="evidence" value="ECO:0007669"/>
    <property type="project" value="UniProtKB-ARBA"/>
</dbReference>
<keyword evidence="11" id="KW-0067">ATP-binding</keyword>
<dbReference type="SUPFAM" id="SSF53098">
    <property type="entry name" value="Ribonuclease H-like"/>
    <property type="match status" value="1"/>
</dbReference>
<dbReference type="PANTHER" id="PTHR42648">
    <property type="entry name" value="TRANSPOSASE, PUTATIVE-RELATED"/>
    <property type="match status" value="1"/>
</dbReference>
<evidence type="ECO:0000313" key="22">
    <source>
        <dbReference type="EMBL" id="KNZ50695.1"/>
    </source>
</evidence>
<evidence type="ECO:0000256" key="12">
    <source>
        <dbReference type="ARBA" id="ARBA00022842"/>
    </source>
</evidence>
<keyword evidence="15" id="KW-0695">RNA-directed DNA polymerase</keyword>
<name>A0A0L6US64_9BASI</name>
<dbReference type="AlphaFoldDB" id="A0A0L6US64"/>
<keyword evidence="17" id="KW-0917">Virion maturation</keyword>
<evidence type="ECO:0000256" key="10">
    <source>
        <dbReference type="ARBA" id="ARBA00022801"/>
    </source>
</evidence>
<proteinExistence type="predicted"/>
<dbReference type="GO" id="GO:0015074">
    <property type="term" value="P:DNA integration"/>
    <property type="evidence" value="ECO:0007669"/>
    <property type="project" value="UniProtKB-KW"/>
</dbReference>
<sequence length="262" mass="29816">MEDLFFHFLNHSPLHFHSQFRLSKPNSLAIEGKGSITFSYNGAPYILHDVPLVPEITANFLSLRQLLLNETLFEGNYCHDLPVIPYTPFQHESHLSIADKLHKSLGHVSYSRIRNKLGIPIKPDGICESCAVSKSTKALYKHRSSSAYKPFEEIHLDLIGPITPMSYQKHKYILTIVDSNTRFCAAIPLTTKAETSSSLKYAIDVEAKRFGYYPSILHSDWGGEFVNEGMEEFCRKKAMKQRFSDAYTPQQNGLAERFNQTP</sequence>
<dbReference type="Pfam" id="PF22936">
    <property type="entry name" value="Pol_BBD"/>
    <property type="match status" value="1"/>
</dbReference>
<evidence type="ECO:0000256" key="2">
    <source>
        <dbReference type="ARBA" id="ARBA00022578"/>
    </source>
</evidence>
<keyword evidence="2" id="KW-0815">Transposition</keyword>
<dbReference type="InterPro" id="IPR001584">
    <property type="entry name" value="Integrase_cat-core"/>
</dbReference>
<keyword evidence="13" id="KW-0694">RNA-binding</keyword>
<keyword evidence="23" id="KW-1185">Reference proteome</keyword>
<evidence type="ECO:0000256" key="7">
    <source>
        <dbReference type="ARBA" id="ARBA00022723"/>
    </source>
</evidence>
<evidence type="ECO:0000256" key="14">
    <source>
        <dbReference type="ARBA" id="ARBA00022908"/>
    </source>
</evidence>
<evidence type="ECO:0000256" key="17">
    <source>
        <dbReference type="ARBA" id="ARBA00023113"/>
    </source>
</evidence>
<evidence type="ECO:0000259" key="21">
    <source>
        <dbReference type="PROSITE" id="PS50994"/>
    </source>
</evidence>
<dbReference type="Pfam" id="PF00665">
    <property type="entry name" value="rve"/>
    <property type="match status" value="1"/>
</dbReference>
<evidence type="ECO:0000256" key="8">
    <source>
        <dbReference type="ARBA" id="ARBA00022741"/>
    </source>
</evidence>
<dbReference type="InterPro" id="IPR054722">
    <property type="entry name" value="PolX-like_BBD"/>
</dbReference>
<evidence type="ECO:0000256" key="1">
    <source>
        <dbReference type="ARBA" id="ARBA00002180"/>
    </source>
</evidence>
<keyword evidence="9" id="KW-0255">Endonuclease</keyword>
<evidence type="ECO:0000256" key="16">
    <source>
        <dbReference type="ARBA" id="ARBA00022932"/>
    </source>
</evidence>
<keyword evidence="14" id="KW-0229">DNA integration</keyword>
<keyword evidence="12" id="KW-0460">Magnesium</keyword>
<evidence type="ECO:0000256" key="15">
    <source>
        <dbReference type="ARBA" id="ARBA00022918"/>
    </source>
</evidence>
<evidence type="ECO:0000256" key="20">
    <source>
        <dbReference type="ARBA" id="ARBA00049244"/>
    </source>
</evidence>
<dbReference type="OrthoDB" id="7691805at2759"/>
<keyword evidence="10" id="KW-0378">Hydrolase</keyword>
<comment type="caution">
    <text evidence="22">The sequence shown here is derived from an EMBL/GenBank/DDBJ whole genome shotgun (WGS) entry which is preliminary data.</text>
</comment>
<gene>
    <name evidence="22" type="ORF">VP01_4282g1</name>
</gene>
<evidence type="ECO:0000256" key="19">
    <source>
        <dbReference type="ARBA" id="ARBA00048173"/>
    </source>
</evidence>
<accession>A0A0L6US64</accession>
<dbReference type="InterPro" id="IPR012337">
    <property type="entry name" value="RNaseH-like_sf"/>
</dbReference>
<dbReference type="PANTHER" id="PTHR42648:SF11">
    <property type="entry name" value="TRANSPOSON TY4-P GAG-POL POLYPROTEIN"/>
    <property type="match status" value="1"/>
</dbReference>
<evidence type="ECO:0000313" key="23">
    <source>
        <dbReference type="Proteomes" id="UP000037035"/>
    </source>
</evidence>
<dbReference type="VEuPathDB" id="FungiDB:VP01_4282g1"/>
<dbReference type="InterPro" id="IPR036397">
    <property type="entry name" value="RNaseH_sf"/>
</dbReference>
<keyword evidence="4" id="KW-0645">Protease</keyword>
<dbReference type="Proteomes" id="UP000037035">
    <property type="component" value="Unassembled WGS sequence"/>
</dbReference>
<organism evidence="22 23">
    <name type="scientific">Puccinia sorghi</name>
    <dbReference type="NCBI Taxonomy" id="27349"/>
    <lineage>
        <taxon>Eukaryota</taxon>
        <taxon>Fungi</taxon>
        <taxon>Dikarya</taxon>
        <taxon>Basidiomycota</taxon>
        <taxon>Pucciniomycotina</taxon>
        <taxon>Pucciniomycetes</taxon>
        <taxon>Pucciniales</taxon>
        <taxon>Pucciniaceae</taxon>
        <taxon>Puccinia</taxon>
    </lineage>
</organism>
<evidence type="ECO:0000256" key="13">
    <source>
        <dbReference type="ARBA" id="ARBA00022884"/>
    </source>
</evidence>
<dbReference type="GO" id="GO:0008233">
    <property type="term" value="F:peptidase activity"/>
    <property type="evidence" value="ECO:0007669"/>
    <property type="project" value="UniProtKB-KW"/>
</dbReference>
<keyword evidence="16" id="KW-0239">DNA-directed DNA polymerase</keyword>
<evidence type="ECO:0000256" key="11">
    <source>
        <dbReference type="ARBA" id="ARBA00022840"/>
    </source>
</evidence>
<keyword evidence="3" id="KW-1188">Viral release from host cell</keyword>
<comment type="function">
    <text evidence="1">The aspartyl protease (PR) mediates the proteolytic cleavages of the Gag and Gag-Pol polyproteins after assembly of the VLP.</text>
</comment>
<evidence type="ECO:0000256" key="5">
    <source>
        <dbReference type="ARBA" id="ARBA00022695"/>
    </source>
</evidence>
<evidence type="ECO:0000256" key="3">
    <source>
        <dbReference type="ARBA" id="ARBA00022612"/>
    </source>
</evidence>
<dbReference type="GO" id="GO:0003723">
    <property type="term" value="F:RNA binding"/>
    <property type="evidence" value="ECO:0007669"/>
    <property type="project" value="UniProtKB-KW"/>
</dbReference>
<dbReference type="GO" id="GO:0005524">
    <property type="term" value="F:ATP binding"/>
    <property type="evidence" value="ECO:0007669"/>
    <property type="project" value="UniProtKB-KW"/>
</dbReference>
<dbReference type="GO" id="GO:0006310">
    <property type="term" value="P:DNA recombination"/>
    <property type="evidence" value="ECO:0007669"/>
    <property type="project" value="UniProtKB-KW"/>
</dbReference>
<comment type="catalytic activity">
    <reaction evidence="20">
        <text>DNA(n) + a 2'-deoxyribonucleoside 5'-triphosphate = DNA(n+1) + diphosphate</text>
        <dbReference type="Rhea" id="RHEA:22508"/>
        <dbReference type="Rhea" id="RHEA-COMP:17339"/>
        <dbReference type="Rhea" id="RHEA-COMP:17340"/>
        <dbReference type="ChEBI" id="CHEBI:33019"/>
        <dbReference type="ChEBI" id="CHEBI:61560"/>
        <dbReference type="ChEBI" id="CHEBI:173112"/>
        <dbReference type="EC" id="2.7.7.7"/>
    </reaction>
</comment>
<dbReference type="GO" id="GO:0004519">
    <property type="term" value="F:endonuclease activity"/>
    <property type="evidence" value="ECO:0007669"/>
    <property type="project" value="UniProtKB-KW"/>
</dbReference>
<keyword evidence="8" id="KW-0547">Nucleotide-binding</keyword>
<dbReference type="GO" id="GO:0006508">
    <property type="term" value="P:proteolysis"/>
    <property type="evidence" value="ECO:0007669"/>
    <property type="project" value="UniProtKB-KW"/>
</dbReference>
<dbReference type="InterPro" id="IPR039537">
    <property type="entry name" value="Retrotran_Ty1/copia-like"/>
</dbReference>
<dbReference type="Gene3D" id="3.30.420.10">
    <property type="entry name" value="Ribonuclease H-like superfamily/Ribonuclease H"/>
    <property type="match status" value="1"/>
</dbReference>
<reference evidence="22 23" key="1">
    <citation type="submission" date="2015-08" db="EMBL/GenBank/DDBJ databases">
        <title>Next Generation Sequencing and Analysis of the Genome of Puccinia sorghi L Schw, the Causal Agent of Maize Common Rust.</title>
        <authorList>
            <person name="Rochi L."/>
            <person name="Burguener G."/>
            <person name="Darino M."/>
            <person name="Turjanski A."/>
            <person name="Kreff E."/>
            <person name="Dieguez M.J."/>
            <person name="Sacco F."/>
        </authorList>
    </citation>
    <scope>NUCLEOTIDE SEQUENCE [LARGE SCALE GENOMIC DNA]</scope>
    <source>
        <strain evidence="22 23">RO10H11247</strain>
    </source>
</reference>
<dbReference type="GO" id="GO:0046872">
    <property type="term" value="F:metal ion binding"/>
    <property type="evidence" value="ECO:0007669"/>
    <property type="project" value="UniProtKB-KW"/>
</dbReference>
<dbReference type="GO" id="GO:0032196">
    <property type="term" value="P:transposition"/>
    <property type="evidence" value="ECO:0007669"/>
    <property type="project" value="UniProtKB-KW"/>
</dbReference>
<keyword evidence="7" id="KW-0479">Metal-binding</keyword>
<keyword evidence="16" id="KW-0808">Transferase</keyword>
<dbReference type="GO" id="GO:0003887">
    <property type="term" value="F:DNA-directed DNA polymerase activity"/>
    <property type="evidence" value="ECO:0007669"/>
    <property type="project" value="UniProtKB-KW"/>
</dbReference>
<comment type="catalytic activity">
    <reaction evidence="19">
        <text>DNA(n) + a 2'-deoxyribonucleoside 5'-triphosphate = DNA(n+1) + diphosphate</text>
        <dbReference type="Rhea" id="RHEA:22508"/>
        <dbReference type="Rhea" id="RHEA-COMP:17339"/>
        <dbReference type="Rhea" id="RHEA-COMP:17340"/>
        <dbReference type="ChEBI" id="CHEBI:33019"/>
        <dbReference type="ChEBI" id="CHEBI:61560"/>
        <dbReference type="ChEBI" id="CHEBI:173112"/>
        <dbReference type="EC" id="2.7.7.49"/>
    </reaction>
</comment>
<evidence type="ECO:0000256" key="4">
    <source>
        <dbReference type="ARBA" id="ARBA00022670"/>
    </source>
</evidence>